<keyword evidence="2" id="KW-1185">Reference proteome</keyword>
<proteinExistence type="predicted"/>
<name>A0AC61NK17_9BACT</name>
<organism evidence="1 2">
    <name type="scientific">Halosquirtibacter laminarini</name>
    <dbReference type="NCBI Taxonomy" id="3374600"/>
    <lineage>
        <taxon>Bacteria</taxon>
        <taxon>Pseudomonadati</taxon>
        <taxon>Bacteroidota</taxon>
        <taxon>Bacteroidia</taxon>
        <taxon>Marinilabiliales</taxon>
        <taxon>Prolixibacteraceae</taxon>
        <taxon>Halosquirtibacter</taxon>
    </lineage>
</organism>
<protein>
    <submittedName>
        <fullName evidence="1">Uncharacterized protein</fullName>
    </submittedName>
</protein>
<evidence type="ECO:0000313" key="1">
    <source>
        <dbReference type="EMBL" id="QZE15923.1"/>
    </source>
</evidence>
<reference evidence="1" key="1">
    <citation type="submission" date="2021-08" db="EMBL/GenBank/DDBJ databases">
        <title>Novel anaerobic bacterium isolated from sea squirt in East Sea, Republic of Korea.</title>
        <authorList>
            <person name="Nguyen T.H."/>
            <person name="Li Z."/>
            <person name="Lee Y.-J."/>
            <person name="Ko J."/>
            <person name="Kim S.-G."/>
        </authorList>
    </citation>
    <scope>NUCLEOTIDE SEQUENCE</scope>
    <source>
        <strain evidence="1">KCTC 25031</strain>
    </source>
</reference>
<accession>A0AC61NK17</accession>
<dbReference type="EMBL" id="CP081303">
    <property type="protein sequence ID" value="QZE15923.1"/>
    <property type="molecule type" value="Genomic_DNA"/>
</dbReference>
<gene>
    <name evidence="1" type="ORF">K4L44_08845</name>
</gene>
<evidence type="ECO:0000313" key="2">
    <source>
        <dbReference type="Proteomes" id="UP000826212"/>
    </source>
</evidence>
<dbReference type="Proteomes" id="UP000826212">
    <property type="component" value="Chromosome"/>
</dbReference>
<sequence>MLNPLNLWIDPFYLTQMKSDQKKLKDGLVHTSNHLKVDYVMTEIDCIFLSLWRYRH</sequence>